<feature type="domain" description="6-phosphogluconate dehydrogenase NADP-binding" evidence="3">
    <location>
        <begin position="3"/>
        <end position="161"/>
    </location>
</feature>
<dbReference type="InterPro" id="IPR013328">
    <property type="entry name" value="6PGD_dom2"/>
</dbReference>
<dbReference type="GO" id="GO:0050661">
    <property type="term" value="F:NADP binding"/>
    <property type="evidence" value="ECO:0007669"/>
    <property type="project" value="InterPro"/>
</dbReference>
<evidence type="ECO:0000313" key="6">
    <source>
        <dbReference type="Proteomes" id="UP000592820"/>
    </source>
</evidence>
<organism evidence="5 6">
    <name type="scientific">Paraburkholderia youngii</name>
    <dbReference type="NCBI Taxonomy" id="2782701"/>
    <lineage>
        <taxon>Bacteria</taxon>
        <taxon>Pseudomonadati</taxon>
        <taxon>Pseudomonadota</taxon>
        <taxon>Betaproteobacteria</taxon>
        <taxon>Burkholderiales</taxon>
        <taxon>Burkholderiaceae</taxon>
        <taxon>Paraburkholderia</taxon>
    </lineage>
</organism>
<keyword evidence="2" id="KW-0520">NAD</keyword>
<dbReference type="InterPro" id="IPR029154">
    <property type="entry name" value="HIBADH-like_NADP-bd"/>
</dbReference>
<dbReference type="Pfam" id="PF14833">
    <property type="entry name" value="NAD_binding_11"/>
    <property type="match status" value="2"/>
</dbReference>
<dbReference type="EMBL" id="JACHDE010000002">
    <property type="protein sequence ID" value="MBB5399475.1"/>
    <property type="molecule type" value="Genomic_DNA"/>
</dbReference>
<dbReference type="Pfam" id="PF03446">
    <property type="entry name" value="NAD_binding_2"/>
    <property type="match status" value="1"/>
</dbReference>
<dbReference type="PANTHER" id="PTHR22981">
    <property type="entry name" value="3-HYDROXYISOBUTYRATE DEHYDROGENASE-RELATED"/>
    <property type="match status" value="1"/>
</dbReference>
<feature type="domain" description="3-hydroxyisobutyrate dehydrogenase-like NAD-binding" evidence="4">
    <location>
        <begin position="166"/>
        <end position="285"/>
    </location>
</feature>
<sequence length="451" mass="47832">MIKVGYIGLGALGSQLARRFIGSAELWVWDISAEARVAFSDEAGVHVAKSAAELAENCQTIIVCLPRSSDVRDMIFGETGLSIGLSRGSLLIDQTSGVPEETRQIANELQKCDITFIDAAVSASPHMVPLGGATLMVGGADEAFVKAKPVLKLITETIYRCGTLVGDGQAMKIVNNAMNAACRLGTLEVAVLGRKAGIPLRELAVFLNKGVARNQTTDKMLPALVEGKTSTNFALALMLKDVNQALSLGMAVGTPMYVTTIVRGLLQIGANTLPSKARLEDMVRVIEMLAGTQLGSRLQEATGDQSRACTGEATASVGTGKPSLEDLLESAIAALCLHITYECAMMGLKYGLSMRAISNVINTSSGWSECSRTLLPALAEGVPIKDTKLKESVRDLNQICSLSIRLGAPLLIANAVRNIWEHALNTADPDDLTPVLTVFYHNMSAAVQFAV</sequence>
<evidence type="ECO:0000259" key="4">
    <source>
        <dbReference type="Pfam" id="PF14833"/>
    </source>
</evidence>
<dbReference type="PANTHER" id="PTHR22981:SF7">
    <property type="entry name" value="3-HYDROXYISOBUTYRATE DEHYDROGENASE, MITOCHONDRIAL"/>
    <property type="match status" value="1"/>
</dbReference>
<accession>A0A7W8L3G4</accession>
<gene>
    <name evidence="5" type="ORF">HDG41_001514</name>
</gene>
<dbReference type="SUPFAM" id="SSF48179">
    <property type="entry name" value="6-phosphogluconate dehydrogenase C-terminal domain-like"/>
    <property type="match status" value="2"/>
</dbReference>
<feature type="domain" description="3-hydroxyisobutyrate dehydrogenase-like NAD-binding" evidence="4">
    <location>
        <begin position="330"/>
        <end position="432"/>
    </location>
</feature>
<dbReference type="Gene3D" id="1.10.1040.10">
    <property type="entry name" value="N-(1-d-carboxylethyl)-l-norvaline Dehydrogenase, domain 2"/>
    <property type="match status" value="2"/>
</dbReference>
<proteinExistence type="predicted"/>
<dbReference type="EC" id="1.1.1.31" evidence="5"/>
<dbReference type="Gene3D" id="3.40.50.720">
    <property type="entry name" value="NAD(P)-binding Rossmann-like Domain"/>
    <property type="match status" value="1"/>
</dbReference>
<dbReference type="Proteomes" id="UP000592820">
    <property type="component" value="Unassembled WGS sequence"/>
</dbReference>
<protein>
    <submittedName>
        <fullName evidence="5">3-hydroxyisobutyrate dehydrogenase</fullName>
        <ecNumber evidence="5">1.1.1.31</ecNumber>
    </submittedName>
</protein>
<dbReference type="InterPro" id="IPR008927">
    <property type="entry name" value="6-PGluconate_DH-like_C_sf"/>
</dbReference>
<name>A0A7W8L3G4_9BURK</name>
<evidence type="ECO:0000313" key="5">
    <source>
        <dbReference type="EMBL" id="MBB5399475.1"/>
    </source>
</evidence>
<keyword evidence="1 5" id="KW-0560">Oxidoreductase</keyword>
<evidence type="ECO:0000256" key="2">
    <source>
        <dbReference type="ARBA" id="ARBA00023027"/>
    </source>
</evidence>
<dbReference type="RefSeq" id="WP_184225714.1">
    <property type="nucleotide sequence ID" value="NZ_JACHDE010000002.1"/>
</dbReference>
<reference evidence="5 6" key="1">
    <citation type="submission" date="2020-08" db="EMBL/GenBank/DDBJ databases">
        <title>Genomic Encyclopedia of Type Strains, Phase IV (KMG-V): Genome sequencing to study the core and pangenomes of soil and plant-associated prokaryotes.</title>
        <authorList>
            <person name="Whitman W."/>
        </authorList>
    </citation>
    <scope>NUCLEOTIDE SEQUENCE [LARGE SCALE GENOMIC DNA]</scope>
    <source>
        <strain evidence="5 6">JPY162</strain>
    </source>
</reference>
<dbReference type="SUPFAM" id="SSF51735">
    <property type="entry name" value="NAD(P)-binding Rossmann-fold domains"/>
    <property type="match status" value="1"/>
</dbReference>
<dbReference type="InterPro" id="IPR036291">
    <property type="entry name" value="NAD(P)-bd_dom_sf"/>
</dbReference>
<dbReference type="InterPro" id="IPR006115">
    <property type="entry name" value="6PGDH_NADP-bd"/>
</dbReference>
<evidence type="ECO:0000259" key="3">
    <source>
        <dbReference type="Pfam" id="PF03446"/>
    </source>
</evidence>
<dbReference type="AlphaFoldDB" id="A0A7W8L3G4"/>
<dbReference type="GO" id="GO:0008442">
    <property type="term" value="F:3-hydroxyisobutyrate dehydrogenase activity"/>
    <property type="evidence" value="ECO:0007669"/>
    <property type="project" value="UniProtKB-EC"/>
</dbReference>
<dbReference type="GO" id="GO:0051287">
    <property type="term" value="F:NAD binding"/>
    <property type="evidence" value="ECO:0007669"/>
    <property type="project" value="InterPro"/>
</dbReference>
<evidence type="ECO:0000256" key="1">
    <source>
        <dbReference type="ARBA" id="ARBA00023002"/>
    </source>
</evidence>
<comment type="caution">
    <text evidence="5">The sequence shown here is derived from an EMBL/GenBank/DDBJ whole genome shotgun (WGS) entry which is preliminary data.</text>
</comment>